<feature type="domain" description="Methyltransferase small" evidence="3">
    <location>
        <begin position="32"/>
        <end position="202"/>
    </location>
</feature>
<dbReference type="PANTHER" id="PTHR47816:SF4">
    <property type="entry name" value="RIBOSOMAL RNA SMALL SUBUNIT METHYLTRANSFERASE C"/>
    <property type="match status" value="1"/>
</dbReference>
<dbReference type="InterPro" id="IPR007848">
    <property type="entry name" value="Small_mtfrase_dom"/>
</dbReference>
<dbReference type="EC" id="2.1.1.174" evidence="4"/>
<evidence type="ECO:0000313" key="5">
    <source>
        <dbReference type="Proteomes" id="UP001589748"/>
    </source>
</evidence>
<dbReference type="GO" id="GO:0052916">
    <property type="term" value="F:23S rRNA (guanine(1835)-N(2))-methyltransferase activity"/>
    <property type="evidence" value="ECO:0007669"/>
    <property type="project" value="UniProtKB-EC"/>
</dbReference>
<organism evidence="4 5">
    <name type="scientific">Kineococcus gynurae</name>
    <dbReference type="NCBI Taxonomy" id="452979"/>
    <lineage>
        <taxon>Bacteria</taxon>
        <taxon>Bacillati</taxon>
        <taxon>Actinomycetota</taxon>
        <taxon>Actinomycetes</taxon>
        <taxon>Kineosporiales</taxon>
        <taxon>Kineosporiaceae</taxon>
        <taxon>Kineococcus</taxon>
    </lineage>
</organism>
<sequence length="206" mass="22452">MVPDASPEHYFTARPATPAELREIPVELAGRELTVTTAAGVFSGDRLDKGTAVLLPHLRPDAAATGDVLDLGCGWGPVALSLALLRPRMRIWAVDVNERALDLVRRNASRHDVSITARTPDTVPEDLRFTEIWSNPPIRIGKEALHALLRRWCPRLTPDGSAHLVVQKNLGADSLQAWIAAGGIEGISTVERVDSAKGFRILRLTH</sequence>
<dbReference type="Pfam" id="PF05175">
    <property type="entry name" value="MTS"/>
    <property type="match status" value="1"/>
</dbReference>
<dbReference type="EC" id="2.1.1.172" evidence="4"/>
<dbReference type="SUPFAM" id="SSF53335">
    <property type="entry name" value="S-adenosyl-L-methionine-dependent methyltransferases"/>
    <property type="match status" value="1"/>
</dbReference>
<dbReference type="CDD" id="cd02440">
    <property type="entry name" value="AdoMet_MTases"/>
    <property type="match status" value="1"/>
</dbReference>
<dbReference type="EMBL" id="JBHMDM010000007">
    <property type="protein sequence ID" value="MFB9378011.1"/>
    <property type="molecule type" value="Genomic_DNA"/>
</dbReference>
<name>A0ABV5LVG9_9ACTN</name>
<evidence type="ECO:0000313" key="4">
    <source>
        <dbReference type="EMBL" id="MFB9378011.1"/>
    </source>
</evidence>
<evidence type="ECO:0000256" key="2">
    <source>
        <dbReference type="ARBA" id="ARBA00022679"/>
    </source>
</evidence>
<comment type="caution">
    <text evidence="4">The sequence shown here is derived from an EMBL/GenBank/DDBJ whole genome shotgun (WGS) entry which is preliminary data.</text>
</comment>
<keyword evidence="2 4" id="KW-0808">Transferase</keyword>
<dbReference type="GO" id="GO:0052914">
    <property type="term" value="F:16S rRNA (guanine(1207)-N(2))-methyltransferase activity"/>
    <property type="evidence" value="ECO:0007669"/>
    <property type="project" value="UniProtKB-EC"/>
</dbReference>
<proteinExistence type="predicted"/>
<accession>A0ABV5LVG9</accession>
<evidence type="ECO:0000259" key="3">
    <source>
        <dbReference type="Pfam" id="PF05175"/>
    </source>
</evidence>
<gene>
    <name evidence="4" type="ORF">ACFFVI_13645</name>
</gene>
<protein>
    <submittedName>
        <fullName evidence="4">Class I SAM-dependent methyltransferase</fullName>
        <ecNumber evidence="4">2.1.1.172</ecNumber>
        <ecNumber evidence="4">2.1.1.174</ecNumber>
    </submittedName>
</protein>
<dbReference type="PANTHER" id="PTHR47816">
    <property type="entry name" value="RIBOSOMAL RNA SMALL SUBUNIT METHYLTRANSFERASE C"/>
    <property type="match status" value="1"/>
</dbReference>
<dbReference type="Gene3D" id="3.40.50.150">
    <property type="entry name" value="Vaccinia Virus protein VP39"/>
    <property type="match status" value="1"/>
</dbReference>
<dbReference type="Proteomes" id="UP001589748">
    <property type="component" value="Unassembled WGS sequence"/>
</dbReference>
<dbReference type="RefSeq" id="WP_380137544.1">
    <property type="nucleotide sequence ID" value="NZ_JBHLUI010000008.1"/>
</dbReference>
<dbReference type="InterPro" id="IPR029063">
    <property type="entry name" value="SAM-dependent_MTases_sf"/>
</dbReference>
<reference evidence="4 5" key="1">
    <citation type="submission" date="2024-09" db="EMBL/GenBank/DDBJ databases">
        <authorList>
            <person name="Sun Q."/>
            <person name="Mori K."/>
        </authorList>
    </citation>
    <scope>NUCLEOTIDE SEQUENCE [LARGE SCALE GENOMIC DNA]</scope>
    <source>
        <strain evidence="4 5">TISTR 1856</strain>
    </source>
</reference>
<keyword evidence="5" id="KW-1185">Reference proteome</keyword>
<evidence type="ECO:0000256" key="1">
    <source>
        <dbReference type="ARBA" id="ARBA00022603"/>
    </source>
</evidence>
<dbReference type="InterPro" id="IPR046977">
    <property type="entry name" value="RsmC/RlmG"/>
</dbReference>
<keyword evidence="1 4" id="KW-0489">Methyltransferase</keyword>